<evidence type="ECO:0000313" key="2">
    <source>
        <dbReference type="EMBL" id="RWX44604.1"/>
    </source>
</evidence>
<comment type="caution">
    <text evidence="2">The sequence shown here is derived from an EMBL/GenBank/DDBJ whole genome shotgun (WGS) entry which is preliminary data.</text>
</comment>
<evidence type="ECO:0000259" key="1">
    <source>
        <dbReference type="PROSITE" id="PS51332"/>
    </source>
</evidence>
<sequence length="86" mass="9304">MQKVCEDSIKVILISTLMLRSALRVKQVKQLLEQAGSSVKIIVGGAPYRFDPLLWQEVGADAMGANAAEAIEAVAACLEKTEKMVE</sequence>
<gene>
    <name evidence="2" type="ORF">H206_01761</name>
</gene>
<name>A0A444IUP2_9BACT</name>
<dbReference type="PROSITE" id="PS51332">
    <property type="entry name" value="B12_BINDING"/>
    <property type="match status" value="1"/>
</dbReference>
<dbReference type="CDD" id="cd02065">
    <property type="entry name" value="B12-binding_like"/>
    <property type="match status" value="1"/>
</dbReference>
<dbReference type="GO" id="GO:0046872">
    <property type="term" value="F:metal ion binding"/>
    <property type="evidence" value="ECO:0007669"/>
    <property type="project" value="InterPro"/>
</dbReference>
<feature type="domain" description="B12-binding" evidence="1">
    <location>
        <begin position="1"/>
        <end position="86"/>
    </location>
</feature>
<accession>A0A444IUP2</accession>
<dbReference type="Pfam" id="PF02310">
    <property type="entry name" value="B12-binding"/>
    <property type="match status" value="1"/>
</dbReference>
<dbReference type="AlphaFoldDB" id="A0A444IUP2"/>
<dbReference type="Proteomes" id="UP000287853">
    <property type="component" value="Unassembled WGS sequence"/>
</dbReference>
<dbReference type="InterPro" id="IPR006158">
    <property type="entry name" value="Cobalamin-bd"/>
</dbReference>
<dbReference type="InterPro" id="IPR036724">
    <property type="entry name" value="Cobalamin-bd_sf"/>
</dbReference>
<dbReference type="SUPFAM" id="SSF52242">
    <property type="entry name" value="Cobalamin (vitamin B12)-binding domain"/>
    <property type="match status" value="1"/>
</dbReference>
<organism evidence="2 3">
    <name type="scientific">Candidatus Electrothrix aarhusensis</name>
    <dbReference type="NCBI Taxonomy" id="1859131"/>
    <lineage>
        <taxon>Bacteria</taxon>
        <taxon>Pseudomonadati</taxon>
        <taxon>Thermodesulfobacteriota</taxon>
        <taxon>Desulfobulbia</taxon>
        <taxon>Desulfobulbales</taxon>
        <taxon>Desulfobulbaceae</taxon>
        <taxon>Candidatus Electrothrix</taxon>
    </lineage>
</organism>
<keyword evidence="3" id="KW-1185">Reference proteome</keyword>
<evidence type="ECO:0000313" key="3">
    <source>
        <dbReference type="Proteomes" id="UP000287853"/>
    </source>
</evidence>
<protein>
    <submittedName>
        <fullName evidence="2">B12 binding domain-containing protein</fullName>
    </submittedName>
</protein>
<reference evidence="2 3" key="1">
    <citation type="submission" date="2017-01" db="EMBL/GenBank/DDBJ databases">
        <title>The cable genome- insights into the physiology and evolution of filamentous bacteria capable of sulfide oxidation via long distance electron transfer.</title>
        <authorList>
            <person name="Schreiber L."/>
            <person name="Bjerg J.T."/>
            <person name="Boggild A."/>
            <person name="Van De Vossenberg J."/>
            <person name="Meysman F."/>
            <person name="Nielsen L.P."/>
            <person name="Schramm A."/>
            <person name="Kjeldsen K.U."/>
        </authorList>
    </citation>
    <scope>NUCLEOTIDE SEQUENCE [LARGE SCALE GENOMIC DNA]</scope>
    <source>
        <strain evidence="2">MCF</strain>
    </source>
</reference>
<proteinExistence type="predicted"/>
<dbReference type="GO" id="GO:0031419">
    <property type="term" value="F:cobalamin binding"/>
    <property type="evidence" value="ECO:0007669"/>
    <property type="project" value="InterPro"/>
</dbReference>
<dbReference type="EMBL" id="MTKO01000092">
    <property type="protein sequence ID" value="RWX44604.1"/>
    <property type="molecule type" value="Genomic_DNA"/>
</dbReference>
<dbReference type="Gene3D" id="3.40.50.280">
    <property type="entry name" value="Cobalamin-binding domain"/>
    <property type="match status" value="1"/>
</dbReference>